<feature type="domain" description="Sulfatase N-terminal" evidence="1">
    <location>
        <begin position="4"/>
        <end position="87"/>
    </location>
</feature>
<dbReference type="InterPro" id="IPR017850">
    <property type="entry name" value="Alkaline_phosphatase_core_sf"/>
</dbReference>
<accession>J9BR62</accession>
<name>J9BR62_9ZZZZ</name>
<dbReference type="EMBL" id="AMCI01009082">
    <property type="protein sequence ID" value="EJW90045.1"/>
    <property type="molecule type" value="Genomic_DNA"/>
</dbReference>
<sequence>MKAIMVLFDSLNRHLLPNYGCDWTKMPNFQRLASHTITFDNFYGGSMPCMPARRELHTGRYNFLHRSWSPMEPYDESVCENLRSAGIYS</sequence>
<organism evidence="2">
    <name type="scientific">gut metagenome</name>
    <dbReference type="NCBI Taxonomy" id="749906"/>
    <lineage>
        <taxon>unclassified sequences</taxon>
        <taxon>metagenomes</taxon>
        <taxon>organismal metagenomes</taxon>
    </lineage>
</organism>
<evidence type="ECO:0000259" key="1">
    <source>
        <dbReference type="Pfam" id="PF00884"/>
    </source>
</evidence>
<proteinExistence type="predicted"/>
<evidence type="ECO:0000313" key="2">
    <source>
        <dbReference type="EMBL" id="EJW90045.1"/>
    </source>
</evidence>
<gene>
    <name evidence="2" type="ORF">EVA_21848</name>
</gene>
<keyword evidence="2" id="KW-0378">Hydrolase</keyword>
<dbReference type="GO" id="GO:0004065">
    <property type="term" value="F:arylsulfatase activity"/>
    <property type="evidence" value="ECO:0007669"/>
    <property type="project" value="UniProtKB-EC"/>
</dbReference>
<dbReference type="SUPFAM" id="SSF53649">
    <property type="entry name" value="Alkaline phosphatase-like"/>
    <property type="match status" value="1"/>
</dbReference>
<dbReference type="AlphaFoldDB" id="J9BR62"/>
<dbReference type="InterPro" id="IPR000917">
    <property type="entry name" value="Sulfatase_N"/>
</dbReference>
<dbReference type="Gene3D" id="3.40.720.10">
    <property type="entry name" value="Alkaline Phosphatase, subunit A"/>
    <property type="match status" value="1"/>
</dbReference>
<feature type="non-terminal residue" evidence="2">
    <location>
        <position position="89"/>
    </location>
</feature>
<dbReference type="EC" id="3.1.6.1" evidence="2"/>
<protein>
    <submittedName>
        <fullName evidence="2">Sulfatase</fullName>
        <ecNumber evidence="2">3.1.6.1</ecNumber>
    </submittedName>
</protein>
<dbReference type="Pfam" id="PF00884">
    <property type="entry name" value="Sulfatase"/>
    <property type="match status" value="1"/>
</dbReference>
<comment type="caution">
    <text evidence="2">The sequence shown here is derived from an EMBL/GenBank/DDBJ whole genome shotgun (WGS) entry which is preliminary data.</text>
</comment>
<reference evidence="2" key="1">
    <citation type="journal article" date="2012" name="PLoS ONE">
        <title>Gene sets for utilization of primary and secondary nutrition supplies in the distal gut of endangered iberian lynx.</title>
        <authorList>
            <person name="Alcaide M."/>
            <person name="Messina E."/>
            <person name="Richter M."/>
            <person name="Bargiela R."/>
            <person name="Peplies J."/>
            <person name="Huws S.A."/>
            <person name="Newbold C.J."/>
            <person name="Golyshin P.N."/>
            <person name="Simon M.A."/>
            <person name="Lopez G."/>
            <person name="Yakimov M.M."/>
            <person name="Ferrer M."/>
        </authorList>
    </citation>
    <scope>NUCLEOTIDE SEQUENCE</scope>
</reference>